<gene>
    <name evidence="1" type="ORF">SAMN04487894_108146</name>
</gene>
<accession>A0A1G6U6V6</accession>
<reference evidence="2" key="1">
    <citation type="submission" date="2016-10" db="EMBL/GenBank/DDBJ databases">
        <authorList>
            <person name="Varghese N."/>
            <person name="Submissions S."/>
        </authorList>
    </citation>
    <scope>NUCLEOTIDE SEQUENCE [LARGE SCALE GENOMIC DNA]</scope>
    <source>
        <strain evidence="2">DSM 25811 / CCM 8410 / LMG 26954 / E90</strain>
    </source>
</reference>
<keyword evidence="2" id="KW-1185">Reference proteome</keyword>
<dbReference type="Proteomes" id="UP000198757">
    <property type="component" value="Unassembled WGS sequence"/>
</dbReference>
<name>A0A1G6U6V6_NIADE</name>
<dbReference type="OrthoDB" id="9779263at2"/>
<dbReference type="RefSeq" id="WP_090391077.1">
    <property type="nucleotide sequence ID" value="NZ_FMZO01000008.1"/>
</dbReference>
<dbReference type="EMBL" id="FMZO01000008">
    <property type="protein sequence ID" value="SDD36317.1"/>
    <property type="molecule type" value="Genomic_DNA"/>
</dbReference>
<organism evidence="1 2">
    <name type="scientific">Niabella drilacis (strain DSM 25811 / CCM 8410 / CCUG 62505 / LMG 26954 / E90)</name>
    <dbReference type="NCBI Taxonomy" id="1285928"/>
    <lineage>
        <taxon>Bacteria</taxon>
        <taxon>Pseudomonadati</taxon>
        <taxon>Bacteroidota</taxon>
        <taxon>Chitinophagia</taxon>
        <taxon>Chitinophagales</taxon>
        <taxon>Chitinophagaceae</taxon>
        <taxon>Niabella</taxon>
    </lineage>
</organism>
<evidence type="ECO:0000313" key="2">
    <source>
        <dbReference type="Proteomes" id="UP000198757"/>
    </source>
</evidence>
<evidence type="ECO:0000313" key="1">
    <source>
        <dbReference type="EMBL" id="SDD36317.1"/>
    </source>
</evidence>
<sequence>MNLLRLTRVGLGDKRLFIKVIPLVLINIVWLSSSASGQRDTVQYFSKDNYPMRSLCSKTLVLGTDGVFFQERGCEERSIVSFGKYTRGQDGVTSFHFIPFDSIKLLRTVSFKPGNADKTIDTVKLLTLEGDTLSSALIDFDGFTDALSNKMQRWFLMTGDHWDTIGINYDQLKAFYKETYLKELPGLYKGSTIIVQVNIPHIFFYYGQWDIESPEDFQLLRRPFGLYSPDGRHRVYSLSR</sequence>
<proteinExistence type="predicted"/>
<dbReference type="AlphaFoldDB" id="A0A1G6U6V6"/>
<protein>
    <submittedName>
        <fullName evidence="1">Uncharacterized protein</fullName>
    </submittedName>
</protein>